<protein>
    <submittedName>
        <fullName evidence="2">Uncharacterized protein</fullName>
    </submittedName>
</protein>
<dbReference type="EMBL" id="DAAMHO010000015">
    <property type="protein sequence ID" value="HAC6695373.1"/>
    <property type="molecule type" value="Genomic_DNA"/>
</dbReference>
<name>A0A702BNW9_SALBN</name>
<comment type="caution">
    <text evidence="2">The sequence shown here is derived from an EMBL/GenBank/DDBJ whole genome shotgun (WGS) entry which is preliminary data.</text>
</comment>
<feature type="region of interest" description="Disordered" evidence="1">
    <location>
        <begin position="1"/>
        <end position="21"/>
    </location>
</feature>
<accession>A0A702BNW9</accession>
<reference evidence="2" key="2">
    <citation type="submission" date="2018-09" db="EMBL/GenBank/DDBJ databases">
        <authorList>
            <consortium name="NCBI Pathogen Detection Project"/>
        </authorList>
    </citation>
    <scope>NUCLEOTIDE SEQUENCE</scope>
    <source>
        <strain evidence="2">2702-77</strain>
    </source>
</reference>
<evidence type="ECO:0000313" key="2">
    <source>
        <dbReference type="EMBL" id="HAC6695373.1"/>
    </source>
</evidence>
<reference evidence="2" key="1">
    <citation type="journal article" date="2018" name="Genome Biol.">
        <title>SKESA: strategic k-mer extension for scrupulous assemblies.</title>
        <authorList>
            <person name="Souvorov A."/>
            <person name="Agarwala R."/>
            <person name="Lipman D.J."/>
        </authorList>
    </citation>
    <scope>NUCLEOTIDE SEQUENCE</scope>
    <source>
        <strain evidence="2">2702-77</strain>
    </source>
</reference>
<organism evidence="2">
    <name type="scientific">Salmonella bongori serovar 44:r:-</name>
    <dbReference type="NCBI Taxonomy" id="1967585"/>
    <lineage>
        <taxon>Bacteria</taxon>
        <taxon>Pseudomonadati</taxon>
        <taxon>Pseudomonadota</taxon>
        <taxon>Gammaproteobacteria</taxon>
        <taxon>Enterobacterales</taxon>
        <taxon>Enterobacteriaceae</taxon>
        <taxon>Salmonella</taxon>
    </lineage>
</organism>
<evidence type="ECO:0000256" key="1">
    <source>
        <dbReference type="SAM" id="MobiDB-lite"/>
    </source>
</evidence>
<gene>
    <name evidence="2" type="ORF">G0D16_14125</name>
</gene>
<dbReference type="AlphaFoldDB" id="A0A702BNW9"/>
<proteinExistence type="predicted"/>
<sequence length="59" mass="6067">MFPPKRPPEGGGGGSNGEGTLVTAITNPLTLTQMIIIINTKRGKKGDGRNGGEQVGPFC</sequence>